<feature type="region of interest" description="Disordered" evidence="2">
    <location>
        <begin position="70"/>
        <end position="126"/>
    </location>
</feature>
<keyword evidence="1" id="KW-0175">Coiled coil</keyword>
<dbReference type="EMBL" id="KB096743">
    <property type="protein sequence ID" value="ESO01667.1"/>
    <property type="molecule type" value="Genomic_DNA"/>
</dbReference>
<dbReference type="GeneID" id="20205063"/>
<dbReference type="KEGG" id="hro:HELRODRAFT_174629"/>
<feature type="region of interest" description="Disordered" evidence="2">
    <location>
        <begin position="2288"/>
        <end position="2318"/>
    </location>
</feature>
<feature type="region of interest" description="Disordered" evidence="2">
    <location>
        <begin position="640"/>
        <end position="744"/>
    </location>
</feature>
<feature type="compositionally biased region" description="Basic and acidic residues" evidence="2">
    <location>
        <begin position="2288"/>
        <end position="2303"/>
    </location>
</feature>
<feature type="region of interest" description="Disordered" evidence="2">
    <location>
        <begin position="1146"/>
        <end position="1170"/>
    </location>
</feature>
<feature type="compositionally biased region" description="Basic residues" evidence="2">
    <location>
        <begin position="2688"/>
        <end position="2713"/>
    </location>
</feature>
<feature type="compositionally biased region" description="Low complexity" evidence="2">
    <location>
        <begin position="1149"/>
        <end position="1160"/>
    </location>
</feature>
<dbReference type="Proteomes" id="UP000015101">
    <property type="component" value="Unassembled WGS sequence"/>
</dbReference>
<feature type="compositionally biased region" description="Acidic residues" evidence="2">
    <location>
        <begin position="1249"/>
        <end position="1263"/>
    </location>
</feature>
<evidence type="ECO:0000256" key="1">
    <source>
        <dbReference type="SAM" id="Coils"/>
    </source>
</evidence>
<evidence type="ECO:0000256" key="3">
    <source>
        <dbReference type="SAM" id="SignalP"/>
    </source>
</evidence>
<dbReference type="InParanoid" id="T1F8B4"/>
<accession>T1F8B4</accession>
<dbReference type="HOGENOM" id="CLU_227260_0_0_1"/>
<feature type="compositionally biased region" description="Basic and acidic residues" evidence="2">
    <location>
        <begin position="2529"/>
        <end position="2542"/>
    </location>
</feature>
<sequence>MNFLAFILTFCGGFCFCCCFCCCGFCGGRCRKKDDENTSGDESPQTDDMLFTTPTCFKMQQLTGLTTTTTTTASSASANETETVSSATAIQSKLPPAQQSQRQHQLKTSQSSSNPYKSSLRRSELSGRHTPAIRLYKKNRWTDFDESAAKNKFNILEMIVMMDDESPNVFGIPIPRDRIPRSYMQHLSKKAERIKKIRSMKESISSSRMNSAVYHRFIIEQYKLADELRVKKQERDILFRNSQQNSSETDKQLLNERIEKLDQNIERLKMDIDKIKLIRQSMKQKSNMQTESKKIFLGQLYMAAREKEQALNKTESQVLPDQPKMNESDLSQASSVSFKKQTSPSSKQFRSTKKSSNLYEASKPSAVQSQDADQTSDDVEPPLQQTKPLYANYVQPNLSHRLFTNSFMPSAQDTQFQKNKKVESFSRKLSNLSENESQLSKSQKRKDENNKNQHNSNINSSNSRPPLQPFAQMKNKNSKKMSIKEYIKNGQANLDEHHQFLEVERRKREFMESMKANFSLGNICKNKSIVESLKRSPDKNSPLVTKKTNFFEQPPLLKEMSPCNSFQNKSDEIKDRNVIKNEFEKNKKLTLNKKFETVRRKNLELDVTVLPRKYSFKYSTPGALPPKRAVLDSTLSAKVRVKKQQARPYRPPLEKKLTGNIVIGPKRQCLTKSYNSPQSNSIQQHQKSKKVHSRTSRHHQTKKKLSQLDLQHDSPNLSADFQQSQIDKKNRSKNVGSNKMDTEQKDIKNLAEKEVLLKHEDVLNFHNFISQQPPKNCRNTFGNDHPNFCPYVEGNYKNFQKNSFPRNESPSNAYDQNDLTNRNKEASWGHVNCANNVSHFEPIRHHNYCSSNDFPRMYTEPYLSNPASKRSDHWSKPFSPGSDLYRFDRSNNTYLNNNFGEKPSNAYIYSTNLSNSIYKTSDNLAPYTKRYSDPSADDLKWSWKNIHTGNFYRGNPSQNFEDEFKLRGHSMNNSSYNFRGGLYNSENRGFCNNNPYSYGSSYMSMSSKPNVVTNMDNSPDWCGLVGINNARTYGIYETDGIPGNVCRDVTKNINIQNEYSGNSKKYEVEAAGLKKFEGSGAFKNDKNNIISNKIGKNKLAKNRDVKTSTDNKLMHNKITKTANCSKHQTKNQKSQISFETVKNVFQNSTPTNTPTTNGNPDAATDSDCESAKTEQTAKCLNVKQDTRNIPARNNVFNEKPSTQLYKMPQVRSGCVSYHNKLNQQAFQIRRGDNNFIQSQANKTNNENSETADECDDEDDDEVRYEDNKPNEGVTCGCHSDKNSVNSSQNASIVDSVEKQIENSFRYSTNFHGYKNHRNFQNIGLYTERDHYTRPPYERGYESHPAFLKNSFSNICDRYRYNGSFCNVNYHKTFDQPCLYRDFCCSNNLGFDLIDNVHQIGHSKCRGFHNDHSYGVFPRKIFDSYTTGDLREWNNCLLPECSMYNLMRTDFNNNCGKNIDRVHFNDFDYNDDGDNDGGDIVGDNDEGDDAENDYTRYENFLDAYDNSDVVVCRNDDKDNHYTDDENLYNYDDFDGGEYIICNNDCNSQNVDYENHNKNDNIWSKVDDLDDDPCYSDNRSNVNANSGTMCPNIVTNMAFCCNDSDVHCRVHDDCNNCVCYFDNAVCEENEVSSTGTQSDHQCKCRDGRSGKDHKNDKCCDCNSDKCGKNPCTRSIKNISANYRKIINKCEKQLLMAKADKINKSSCEDLSRKDKSTDCCGRDHSQKYYKDFCRGDRLMADGIDSGSDVDSDKKCELALKNESMKQLLVGMMDYIWEHHAKDQRKKCLRNKCGKDSDEDDDVCKVSGCNQSYARCHSRHPCHYSPTEDCSHQNPRRNVFTKDVCRANSPSTDYSPTCDKCPEVNEKDSCFCEEDYSDCRCLSHQRQRACKKHYGDFSSRGCSDCDTGCCDCDRSLQHYKNPRDNRDCHFEKACTASKQQYSYASCETDNQCTSKSKRRSCTNEVGERCHEATKNCGISFNKRTCYSNTALRNSDCAKSRGADQPPASCGRNKSQWKSIVVEENDGSDKILLINGNTDESIVLKKCFIAGIVNTSSEAEDASHQYCPNNQKSLHSKGNAYKRDCQKCVANQNFYSCANEAANVHCPKDRQENLPNCTNVYMLPTAQPTNSCCKPYLDEHDASTKINYIKVNKQRMVCESSESEGRMNFYDEIDDWECNETCNSLENLHGKNGDESEIYSENDDDHEGNDPFPSDCGIDDWENNSNVDSNDDYMTPRDGDGYENYAFCKRNKSKKIQTRICNSRYVHRKVITSTTSSECSSCSVVRKHSKNDHDRALKCGKSGGKDKSGSFSSSDRTGSECGKKSYQNKYIKNKLSCHCAKTHRCYRNQKNSDKSDPSDSDNSDITGHKNKPCGSQNDKSSGDNLKARMSCAYLRHHKRNRMQGCGKANKKHNLMLLNRKENRCKKYRNESSSRILSSSSIDDSYHQHSSNDIKCIPIEDRHFRTRPKNCKRHPIIYNRYPGPMVGGQPHPPRHYHNQFEHHPPFGRTDARRVRHSTKNYCHQPAMFRPQPSISDRKQGPGGFDRHPKIIKPSPWDSRENRPCFRRCPETFGLDQRFYKRRENAWRYSPNNGFKLNSSSGKNVLQPNNIRRHDSFPSSRCKHRHHSAGSSRKTDGSVHKKPCYQGHSPKRITSNSSRSERPGPGRSGWHATRSKHQCLSCYPCINYCSDERKTKHRRHASSSKHSAGKVKSSKSSHRR</sequence>
<keyword evidence="3" id="KW-0732">Signal</keyword>
<feature type="coiled-coil region" evidence="1">
    <location>
        <begin position="244"/>
        <end position="285"/>
    </location>
</feature>
<organism evidence="5 6">
    <name type="scientific">Helobdella robusta</name>
    <name type="common">Californian leech</name>
    <dbReference type="NCBI Taxonomy" id="6412"/>
    <lineage>
        <taxon>Eukaryota</taxon>
        <taxon>Metazoa</taxon>
        <taxon>Spiralia</taxon>
        <taxon>Lophotrochozoa</taxon>
        <taxon>Annelida</taxon>
        <taxon>Clitellata</taxon>
        <taxon>Hirudinea</taxon>
        <taxon>Rhynchobdellida</taxon>
        <taxon>Glossiphoniidae</taxon>
        <taxon>Helobdella</taxon>
    </lineage>
</organism>
<feature type="chain" id="PRO_5010980334" evidence="3">
    <location>
        <begin position="20"/>
        <end position="2713"/>
    </location>
</feature>
<feature type="compositionally biased region" description="Polar residues" evidence="2">
    <location>
        <begin position="2583"/>
        <end position="2603"/>
    </location>
</feature>
<feature type="region of interest" description="Disordered" evidence="2">
    <location>
        <begin position="312"/>
        <end position="383"/>
    </location>
</feature>
<feature type="compositionally biased region" description="Polar residues" evidence="2">
    <location>
        <begin position="97"/>
        <end position="117"/>
    </location>
</feature>
<protein>
    <submittedName>
        <fullName evidence="4 5">Uncharacterized protein</fullName>
    </submittedName>
</protein>
<feature type="compositionally biased region" description="Low complexity" evidence="2">
    <location>
        <begin position="452"/>
        <end position="463"/>
    </location>
</feature>
<feature type="region of interest" description="Disordered" evidence="2">
    <location>
        <begin position="2188"/>
        <end position="2212"/>
    </location>
</feature>
<evidence type="ECO:0000313" key="6">
    <source>
        <dbReference type="Proteomes" id="UP000015101"/>
    </source>
</evidence>
<gene>
    <name evidence="5" type="primary">20205063</name>
    <name evidence="4" type="ORF">HELRODRAFT_174629</name>
</gene>
<feature type="compositionally biased region" description="Basic residues" evidence="2">
    <location>
        <begin position="686"/>
        <end position="705"/>
    </location>
</feature>
<proteinExistence type="predicted"/>
<feature type="compositionally biased region" description="Polar residues" evidence="2">
    <location>
        <begin position="713"/>
        <end position="725"/>
    </location>
</feature>
<dbReference type="EnsemblMetazoa" id="HelroT174629">
    <property type="protein sequence ID" value="HelroP174629"/>
    <property type="gene ID" value="HelroG174629"/>
</dbReference>
<dbReference type="RefSeq" id="XP_009020321.1">
    <property type="nucleotide sequence ID" value="XM_009022073.1"/>
</dbReference>
<dbReference type="EMBL" id="AMQM01004983">
    <property type="status" value="NOT_ANNOTATED_CDS"/>
    <property type="molecule type" value="Genomic_DNA"/>
</dbReference>
<feature type="compositionally biased region" description="Low complexity" evidence="2">
    <location>
        <begin position="428"/>
        <end position="441"/>
    </location>
</feature>
<name>T1F8B4_HELRO</name>
<evidence type="ECO:0000313" key="4">
    <source>
        <dbReference type="EMBL" id="ESO01667.1"/>
    </source>
</evidence>
<feature type="region of interest" description="Disordered" evidence="2">
    <location>
        <begin position="1240"/>
        <end position="1267"/>
    </location>
</feature>
<feature type="region of interest" description="Disordered" evidence="2">
    <location>
        <begin position="2583"/>
        <end position="2665"/>
    </location>
</feature>
<feature type="compositionally biased region" description="Acidic residues" evidence="2">
    <location>
        <begin position="2190"/>
        <end position="2202"/>
    </location>
</feature>
<keyword evidence="6" id="KW-1185">Reference proteome</keyword>
<feature type="compositionally biased region" description="Polar residues" evidence="2">
    <location>
        <begin position="2368"/>
        <end position="2378"/>
    </location>
</feature>
<dbReference type="OMA" id="VGERCHE"/>
<feature type="compositionally biased region" description="Polar residues" evidence="2">
    <location>
        <begin position="328"/>
        <end position="373"/>
    </location>
</feature>
<dbReference type="CTD" id="20205063"/>
<feature type="compositionally biased region" description="Low complexity" evidence="2">
    <location>
        <begin position="70"/>
        <end position="89"/>
    </location>
</feature>
<feature type="region of interest" description="Disordered" evidence="2">
    <location>
        <begin position="2518"/>
        <end position="2552"/>
    </location>
</feature>
<reference evidence="4 6" key="2">
    <citation type="journal article" date="2013" name="Nature">
        <title>Insights into bilaterian evolution from three spiralian genomes.</title>
        <authorList>
            <person name="Simakov O."/>
            <person name="Marletaz F."/>
            <person name="Cho S.J."/>
            <person name="Edsinger-Gonzales E."/>
            <person name="Havlak P."/>
            <person name="Hellsten U."/>
            <person name="Kuo D.H."/>
            <person name="Larsson T."/>
            <person name="Lv J."/>
            <person name="Arendt D."/>
            <person name="Savage R."/>
            <person name="Osoegawa K."/>
            <person name="de Jong P."/>
            <person name="Grimwood J."/>
            <person name="Chapman J.A."/>
            <person name="Shapiro H."/>
            <person name="Aerts A."/>
            <person name="Otillar R.P."/>
            <person name="Terry A.Y."/>
            <person name="Boore J.L."/>
            <person name="Grigoriev I.V."/>
            <person name="Lindberg D.R."/>
            <person name="Seaver E.C."/>
            <person name="Weisblat D.A."/>
            <person name="Putnam N.H."/>
            <person name="Rokhsar D.S."/>
        </authorList>
    </citation>
    <scope>NUCLEOTIDE SEQUENCE</scope>
</reference>
<evidence type="ECO:0000313" key="5">
    <source>
        <dbReference type="EnsemblMetazoa" id="HelroP174629"/>
    </source>
</evidence>
<evidence type="ECO:0000256" key="2">
    <source>
        <dbReference type="SAM" id="MobiDB-lite"/>
    </source>
</evidence>
<feature type="region of interest" description="Disordered" evidence="2">
    <location>
        <begin position="414"/>
        <end position="479"/>
    </location>
</feature>
<reference evidence="5" key="3">
    <citation type="submission" date="2015-06" db="UniProtKB">
        <authorList>
            <consortium name="EnsemblMetazoa"/>
        </authorList>
    </citation>
    <scope>IDENTIFICATION</scope>
</reference>
<reference evidence="6" key="1">
    <citation type="submission" date="2012-12" db="EMBL/GenBank/DDBJ databases">
        <authorList>
            <person name="Hellsten U."/>
            <person name="Grimwood J."/>
            <person name="Chapman J.A."/>
            <person name="Shapiro H."/>
            <person name="Aerts A."/>
            <person name="Otillar R.P."/>
            <person name="Terry A.Y."/>
            <person name="Boore J.L."/>
            <person name="Simakov O."/>
            <person name="Marletaz F."/>
            <person name="Cho S.-J."/>
            <person name="Edsinger-Gonzales E."/>
            <person name="Havlak P."/>
            <person name="Kuo D.-H."/>
            <person name="Larsson T."/>
            <person name="Lv J."/>
            <person name="Arendt D."/>
            <person name="Savage R."/>
            <person name="Osoegawa K."/>
            <person name="de Jong P."/>
            <person name="Lindberg D.R."/>
            <person name="Seaver E.C."/>
            <person name="Weisblat D.A."/>
            <person name="Putnam N.H."/>
            <person name="Grigoriev I.V."/>
            <person name="Rokhsar D.S."/>
        </authorList>
    </citation>
    <scope>NUCLEOTIDE SEQUENCE</scope>
</reference>
<feature type="region of interest" description="Disordered" evidence="2">
    <location>
        <begin position="2687"/>
        <end position="2713"/>
    </location>
</feature>
<feature type="region of interest" description="Disordered" evidence="2">
    <location>
        <begin position="2344"/>
        <end position="2379"/>
    </location>
</feature>
<feature type="compositionally biased region" description="Polar residues" evidence="2">
    <location>
        <begin position="670"/>
        <end position="685"/>
    </location>
</feature>
<feature type="signal peptide" evidence="3">
    <location>
        <begin position="1"/>
        <end position="19"/>
    </location>
</feature>